<evidence type="ECO:0000313" key="3">
    <source>
        <dbReference type="Proteomes" id="UP000037696"/>
    </source>
</evidence>
<dbReference type="EMBL" id="LHQQ01000025">
    <property type="protein sequence ID" value="KOS46686.1"/>
    <property type="molecule type" value="Genomic_DNA"/>
</dbReference>
<evidence type="ECO:0000259" key="1">
    <source>
        <dbReference type="Pfam" id="PF13847"/>
    </source>
</evidence>
<dbReference type="Pfam" id="PF13847">
    <property type="entry name" value="Methyltransf_31"/>
    <property type="match status" value="1"/>
</dbReference>
<comment type="caution">
    <text evidence="2">The sequence shown here is derived from an EMBL/GenBank/DDBJ whole genome shotgun (WGS) entry which is preliminary data.</text>
</comment>
<dbReference type="Proteomes" id="UP000037696">
    <property type="component" value="Unassembled WGS sequence"/>
</dbReference>
<name>A0A0M8P732_9EURO</name>
<sequence>MSQYDSIGTQYDMVKTTFFNRVEQFNFRKHVEPFLQKPNTTVIDFACGTGFYSHLLLSWGAASLIGIDISHVMLAGAVARLSPTSFASRACFLQGDGFQPQCYPVTGSKGFDVATGVLVP</sequence>
<protein>
    <recommendedName>
        <fullName evidence="1">Methyltransferase domain-containing protein</fullName>
    </recommendedName>
</protein>
<gene>
    <name evidence="2" type="ORF">ACN38_g2308</name>
</gene>
<dbReference type="Gene3D" id="3.40.50.150">
    <property type="entry name" value="Vaccinia Virus protein VP39"/>
    <property type="match status" value="1"/>
</dbReference>
<dbReference type="InterPro" id="IPR025714">
    <property type="entry name" value="Methyltranfer_dom"/>
</dbReference>
<dbReference type="AlphaFoldDB" id="A0A0M8P732"/>
<keyword evidence="3" id="KW-1185">Reference proteome</keyword>
<feature type="domain" description="Methyltransferase" evidence="1">
    <location>
        <begin position="37"/>
        <end position="113"/>
    </location>
</feature>
<reference evidence="2 3" key="1">
    <citation type="submission" date="2015-08" db="EMBL/GenBank/DDBJ databases">
        <title>Genome sequencing of Penicillium nordicum.</title>
        <authorList>
            <person name="Nguyen H.D."/>
            <person name="Seifert K.A."/>
        </authorList>
    </citation>
    <scope>NUCLEOTIDE SEQUENCE [LARGE SCALE GENOMIC DNA]</scope>
    <source>
        <strain evidence="2 3">DAOMC 185683</strain>
    </source>
</reference>
<dbReference type="SUPFAM" id="SSF53335">
    <property type="entry name" value="S-adenosyl-L-methionine-dependent methyltransferases"/>
    <property type="match status" value="1"/>
</dbReference>
<organism evidence="2 3">
    <name type="scientific">Penicillium nordicum</name>
    <dbReference type="NCBI Taxonomy" id="229535"/>
    <lineage>
        <taxon>Eukaryota</taxon>
        <taxon>Fungi</taxon>
        <taxon>Dikarya</taxon>
        <taxon>Ascomycota</taxon>
        <taxon>Pezizomycotina</taxon>
        <taxon>Eurotiomycetes</taxon>
        <taxon>Eurotiomycetidae</taxon>
        <taxon>Eurotiales</taxon>
        <taxon>Aspergillaceae</taxon>
        <taxon>Penicillium</taxon>
    </lineage>
</organism>
<dbReference type="InterPro" id="IPR029063">
    <property type="entry name" value="SAM-dependent_MTases_sf"/>
</dbReference>
<evidence type="ECO:0000313" key="2">
    <source>
        <dbReference type="EMBL" id="KOS46686.1"/>
    </source>
</evidence>
<dbReference type="OrthoDB" id="3647at2759"/>
<dbReference type="STRING" id="229535.A0A0M8P732"/>
<dbReference type="CDD" id="cd02440">
    <property type="entry name" value="AdoMet_MTases"/>
    <property type="match status" value="1"/>
</dbReference>
<accession>A0A0M8P732</accession>
<proteinExistence type="predicted"/>